<evidence type="ECO:0000313" key="9">
    <source>
        <dbReference type="Proteomes" id="UP000285712"/>
    </source>
</evidence>
<keyword evidence="2" id="KW-0240">DNA-directed RNA polymerase</keyword>
<evidence type="ECO:0000256" key="2">
    <source>
        <dbReference type="ARBA" id="ARBA00022478"/>
    </source>
</evidence>
<reference evidence="8 9" key="1">
    <citation type="submission" date="2018-08" db="EMBL/GenBank/DDBJ databases">
        <title>Aphanomyces genome sequencing and annotation.</title>
        <authorList>
            <person name="Minardi D."/>
            <person name="Oidtmann B."/>
            <person name="Van Der Giezen M."/>
            <person name="Studholme D.J."/>
        </authorList>
    </citation>
    <scope>NUCLEOTIDE SEQUENCE [LARGE SCALE GENOMIC DNA]</scope>
    <source>
        <strain evidence="8 9">Sv</strain>
    </source>
</reference>
<dbReference type="EMBL" id="QUTG01004010">
    <property type="protein sequence ID" value="RHY89421.1"/>
    <property type="molecule type" value="Genomic_DNA"/>
</dbReference>
<dbReference type="Gene3D" id="2.40.50.1060">
    <property type="match status" value="1"/>
</dbReference>
<keyword evidence="5" id="KW-0175">Coiled coil</keyword>
<feature type="region of interest" description="Disordered" evidence="6">
    <location>
        <begin position="286"/>
        <end position="355"/>
    </location>
</feature>
<name>A0A3R7BE62_APHAT</name>
<accession>A0A3R7BE62</accession>
<comment type="caution">
    <text evidence="8">The sequence shown here is derived from an EMBL/GenBank/DDBJ whole genome shotgun (WGS) entry which is preliminary data.</text>
</comment>
<gene>
    <name evidence="8" type="ORF">DYB35_002148</name>
</gene>
<dbReference type="GO" id="GO:0006352">
    <property type="term" value="P:DNA-templated transcription initiation"/>
    <property type="evidence" value="ECO:0007669"/>
    <property type="project" value="InterPro"/>
</dbReference>
<evidence type="ECO:0000256" key="6">
    <source>
        <dbReference type="SAM" id="MobiDB-lite"/>
    </source>
</evidence>
<evidence type="ECO:0000256" key="3">
    <source>
        <dbReference type="ARBA" id="ARBA00023163"/>
    </source>
</evidence>
<protein>
    <recommendedName>
        <fullName evidence="7">RPA43 OB domain-containing protein</fullName>
    </recommendedName>
</protein>
<dbReference type="InterPro" id="IPR036898">
    <property type="entry name" value="RNA_pol_Rpb7-like_N_sf"/>
</dbReference>
<organism evidence="8 9">
    <name type="scientific">Aphanomyces astaci</name>
    <name type="common">Crayfish plague agent</name>
    <dbReference type="NCBI Taxonomy" id="112090"/>
    <lineage>
        <taxon>Eukaryota</taxon>
        <taxon>Sar</taxon>
        <taxon>Stramenopiles</taxon>
        <taxon>Oomycota</taxon>
        <taxon>Saprolegniomycetes</taxon>
        <taxon>Saprolegniales</taxon>
        <taxon>Verrucalvaceae</taxon>
        <taxon>Aphanomyces</taxon>
    </lineage>
</organism>
<dbReference type="InterPro" id="IPR041178">
    <property type="entry name" value="RPA43_OB"/>
</dbReference>
<dbReference type="Gene3D" id="3.30.1490.120">
    <property type="entry name" value="RNA polymerase Rpb7-like, N-terminal domain"/>
    <property type="match status" value="1"/>
</dbReference>
<evidence type="ECO:0000313" key="8">
    <source>
        <dbReference type="EMBL" id="RHY89421.1"/>
    </source>
</evidence>
<feature type="coiled-coil region" evidence="5">
    <location>
        <begin position="5"/>
        <end position="48"/>
    </location>
</feature>
<dbReference type="PANTHER" id="PTHR12709:SF5">
    <property type="entry name" value="DNA-DIRECTED RNA POLYMERASE I SUBUNIT RPA43"/>
    <property type="match status" value="1"/>
</dbReference>
<proteinExistence type="predicted"/>
<dbReference type="GO" id="GO:0006362">
    <property type="term" value="P:transcription elongation by RNA polymerase I"/>
    <property type="evidence" value="ECO:0007669"/>
    <property type="project" value="TreeGrafter"/>
</dbReference>
<keyword evidence="3" id="KW-0804">Transcription</keyword>
<evidence type="ECO:0000256" key="1">
    <source>
        <dbReference type="ARBA" id="ARBA00004123"/>
    </source>
</evidence>
<sequence>MEAELDALQADLTRIKQAKAMALAQIEILLVEQKALQAKLDADRLQRQRVDELEARVQAAKVAAAVVVPGVVVAEKTESPPKVEEMLEEFIGGLVMSCSLAPYHIQDPKKGLEDQLNHMLMKYSEPVQGVLLAFNSLQVINPYGHIINETPYIHVRIAADALVFRPTPGMQLTASVNKVGSNHIGLLLAGVFNVSIAATEMPSGFVHNYHEDAWVGQDSSAIAVDDTVEFRVLQVHVAHGVISIDGSMRSLQPHAVASDLPTLPNVSKKAAKTLKRKHVAFEDEVLEASEPTQKSKQAKAQAADEDDDDIVVVTKAKKAKKAAKSTIQPQRHIDQDDEAVVKKAKKPKKKSTLNA</sequence>
<dbReference type="GO" id="GO:0005736">
    <property type="term" value="C:RNA polymerase I complex"/>
    <property type="evidence" value="ECO:0007669"/>
    <property type="project" value="TreeGrafter"/>
</dbReference>
<evidence type="ECO:0000256" key="5">
    <source>
        <dbReference type="SAM" id="Coils"/>
    </source>
</evidence>
<feature type="compositionally biased region" description="Basic residues" evidence="6">
    <location>
        <begin position="342"/>
        <end position="355"/>
    </location>
</feature>
<feature type="domain" description="RPA43 OB" evidence="7">
    <location>
        <begin position="166"/>
        <end position="209"/>
    </location>
</feature>
<dbReference type="Proteomes" id="UP000285712">
    <property type="component" value="Unassembled WGS sequence"/>
</dbReference>
<dbReference type="InterPro" id="IPR045113">
    <property type="entry name" value="Rpb7-like"/>
</dbReference>
<evidence type="ECO:0000256" key="4">
    <source>
        <dbReference type="ARBA" id="ARBA00023242"/>
    </source>
</evidence>
<dbReference type="VEuPathDB" id="FungiDB:H257_09342"/>
<keyword evidence="4" id="KW-0539">Nucleus</keyword>
<dbReference type="PANTHER" id="PTHR12709">
    <property type="entry name" value="DNA-DIRECTED RNA POLYMERASE II, III"/>
    <property type="match status" value="1"/>
</dbReference>
<comment type="subcellular location">
    <subcellularLocation>
        <location evidence="1">Nucleus</location>
    </subcellularLocation>
</comment>
<evidence type="ECO:0000259" key="7">
    <source>
        <dbReference type="Pfam" id="PF17875"/>
    </source>
</evidence>
<dbReference type="Pfam" id="PF17875">
    <property type="entry name" value="RPA43_OB"/>
    <property type="match status" value="1"/>
</dbReference>
<dbReference type="AlphaFoldDB" id="A0A3R7BE62"/>